<keyword evidence="3" id="KW-1185">Reference proteome</keyword>
<evidence type="ECO:0000313" key="3">
    <source>
        <dbReference type="Proteomes" id="UP000777935"/>
    </source>
</evidence>
<protein>
    <submittedName>
        <fullName evidence="2">Uncharacterized protein</fullName>
    </submittedName>
</protein>
<evidence type="ECO:0000256" key="1">
    <source>
        <dbReference type="SAM" id="SignalP"/>
    </source>
</evidence>
<proteinExistence type="predicted"/>
<evidence type="ECO:0000313" key="2">
    <source>
        <dbReference type="EMBL" id="NSX56545.1"/>
    </source>
</evidence>
<keyword evidence="1" id="KW-0732">Signal</keyword>
<sequence length="100" mass="11072">MKKFLFIHVVASLFITTEVMAMSKISSGQQTSCNNKMEHQDCSAEIPPARDGNIAIREEYDAAMAANTVAAFEIFIARHPDHTLANLARDKLAQLQCDDC</sequence>
<organism evidence="2 3">
    <name type="scientific">Parasulfitobacter algicola</name>
    <dbReference type="NCBI Taxonomy" id="2614809"/>
    <lineage>
        <taxon>Bacteria</taxon>
        <taxon>Pseudomonadati</taxon>
        <taxon>Pseudomonadota</taxon>
        <taxon>Alphaproteobacteria</taxon>
        <taxon>Rhodobacterales</taxon>
        <taxon>Roseobacteraceae</taxon>
        <taxon>Parasulfitobacter</taxon>
    </lineage>
</organism>
<gene>
    <name evidence="2" type="ORF">HRQ87_17285</name>
</gene>
<comment type="caution">
    <text evidence="2">The sequence shown here is derived from an EMBL/GenBank/DDBJ whole genome shotgun (WGS) entry which is preliminary data.</text>
</comment>
<dbReference type="EMBL" id="JABUFE010000013">
    <property type="protein sequence ID" value="NSX56545.1"/>
    <property type="molecule type" value="Genomic_DNA"/>
</dbReference>
<feature type="signal peptide" evidence="1">
    <location>
        <begin position="1"/>
        <end position="21"/>
    </location>
</feature>
<feature type="chain" id="PRO_5047269201" evidence="1">
    <location>
        <begin position="22"/>
        <end position="100"/>
    </location>
</feature>
<reference evidence="2 3" key="1">
    <citation type="submission" date="2020-06" db="EMBL/GenBank/DDBJ databases">
        <title>Sulfitobacter algicola sp. nov., isolated from green algae.</title>
        <authorList>
            <person name="Wang C."/>
        </authorList>
    </citation>
    <scope>NUCLEOTIDE SEQUENCE [LARGE SCALE GENOMIC DNA]</scope>
    <source>
        <strain evidence="2 3">1151</strain>
    </source>
</reference>
<dbReference type="RefSeq" id="WP_174139697.1">
    <property type="nucleotide sequence ID" value="NZ_JABUFE010000013.1"/>
</dbReference>
<name>A0ABX2IYZ0_9RHOB</name>
<accession>A0ABX2IYZ0</accession>
<dbReference type="Proteomes" id="UP000777935">
    <property type="component" value="Unassembled WGS sequence"/>
</dbReference>